<reference evidence="2 3" key="1">
    <citation type="submission" date="2019-08" db="EMBL/GenBank/DDBJ databases">
        <title>Phlebobacter frassis gen. nov. sp. nov., a new member of family Sphingobacteriaceae isolated from sand fly rearing media.</title>
        <authorList>
            <person name="Kakumanu M.L."/>
            <person name="Marayati B.F."/>
            <person name="Wada-Katsumata A."/>
            <person name="Wasserberg G."/>
            <person name="Schal C."/>
            <person name="Apperson C.S."/>
            <person name="Ponnusamy L."/>
        </authorList>
    </citation>
    <scope>NUCLEOTIDE SEQUENCE [LARGE SCALE GENOMIC DNA]</scope>
    <source>
        <strain evidence="2 3">SSI9</strain>
    </source>
</reference>
<evidence type="ECO:0000313" key="2">
    <source>
        <dbReference type="EMBL" id="TYR36935.1"/>
    </source>
</evidence>
<name>A0A5D4HBP4_9SPHI</name>
<organism evidence="2 3">
    <name type="scientific">Sphingobacterium phlebotomi</name>
    <dbReference type="NCBI Taxonomy" id="2605433"/>
    <lineage>
        <taxon>Bacteria</taxon>
        <taxon>Pseudomonadati</taxon>
        <taxon>Bacteroidota</taxon>
        <taxon>Sphingobacteriia</taxon>
        <taxon>Sphingobacteriales</taxon>
        <taxon>Sphingobacteriaceae</taxon>
        <taxon>Sphingobacterium</taxon>
    </lineage>
</organism>
<keyword evidence="3" id="KW-1185">Reference proteome</keyword>
<comment type="caution">
    <text evidence="2">The sequence shown here is derived from an EMBL/GenBank/DDBJ whole genome shotgun (WGS) entry which is preliminary data.</text>
</comment>
<gene>
    <name evidence="2" type="ORF">FXV77_07085</name>
</gene>
<feature type="chain" id="PRO_5023018272" description="DUF4412 domain-containing protein" evidence="1">
    <location>
        <begin position="22"/>
        <end position="308"/>
    </location>
</feature>
<proteinExistence type="predicted"/>
<protein>
    <recommendedName>
        <fullName evidence="4">DUF4412 domain-containing protein</fullName>
    </recommendedName>
</protein>
<feature type="signal peptide" evidence="1">
    <location>
        <begin position="1"/>
        <end position="21"/>
    </location>
</feature>
<dbReference type="EMBL" id="VTAV01000003">
    <property type="protein sequence ID" value="TYR36935.1"/>
    <property type="molecule type" value="Genomic_DNA"/>
</dbReference>
<dbReference type="AlphaFoldDB" id="A0A5D4HBP4"/>
<evidence type="ECO:0008006" key="4">
    <source>
        <dbReference type="Google" id="ProtNLM"/>
    </source>
</evidence>
<evidence type="ECO:0000256" key="1">
    <source>
        <dbReference type="SAM" id="SignalP"/>
    </source>
</evidence>
<dbReference type="Proteomes" id="UP000322362">
    <property type="component" value="Unassembled WGS sequence"/>
</dbReference>
<sequence>MKLFSAIIALLTICCNGSLFAQSDFEGTLTTRVNMAGVDLSLVTEKIDYEKGDIQEQLETLYKTIPAQDIARMQAMMEQNPMMGLAMVMTPPKATIHVKGKVALAKTRGLGYEIQHYHNEQSDEAFLHTVSLIQPGEAVTAFYKPSQGYDALFTDDKRITTDNFNVERSPKTAEVAGYPCAVSTYTPKSLQSGTGSATGIPSVQVHKLVVYTSKDLPKGINFSHPYYLPEDNGIMRIDIYLNNAAEPTMVYEMVSVNKAPISDGMLVPKKTEPLYELTDMNYGMKLLGIMMGGMAAMDMGDNDDWENE</sequence>
<accession>A0A5D4HBP4</accession>
<keyword evidence="1" id="KW-0732">Signal</keyword>
<evidence type="ECO:0000313" key="3">
    <source>
        <dbReference type="Proteomes" id="UP000322362"/>
    </source>
</evidence>
<dbReference type="RefSeq" id="WP_148918522.1">
    <property type="nucleotide sequence ID" value="NZ_VTAV01000003.1"/>
</dbReference>